<feature type="compositionally biased region" description="Polar residues" evidence="1">
    <location>
        <begin position="17"/>
        <end position="36"/>
    </location>
</feature>
<dbReference type="AlphaFoldDB" id="A0A1B9GHJ4"/>
<dbReference type="Proteomes" id="UP000092666">
    <property type="component" value="Unassembled WGS sequence"/>
</dbReference>
<proteinExistence type="predicted"/>
<evidence type="ECO:0000313" key="3">
    <source>
        <dbReference type="Proteomes" id="UP000092666"/>
    </source>
</evidence>
<organism evidence="2 3">
    <name type="scientific">Kwoniella heveanensis BCC8398</name>
    <dbReference type="NCBI Taxonomy" id="1296120"/>
    <lineage>
        <taxon>Eukaryota</taxon>
        <taxon>Fungi</taxon>
        <taxon>Dikarya</taxon>
        <taxon>Basidiomycota</taxon>
        <taxon>Agaricomycotina</taxon>
        <taxon>Tremellomycetes</taxon>
        <taxon>Tremellales</taxon>
        <taxon>Cryptococcaceae</taxon>
        <taxon>Kwoniella</taxon>
    </lineage>
</organism>
<feature type="compositionally biased region" description="Low complexity" evidence="1">
    <location>
        <begin position="471"/>
        <end position="483"/>
    </location>
</feature>
<feature type="compositionally biased region" description="Basic and acidic residues" evidence="1">
    <location>
        <begin position="847"/>
        <end position="857"/>
    </location>
</feature>
<feature type="compositionally biased region" description="Low complexity" evidence="1">
    <location>
        <begin position="85"/>
        <end position="97"/>
    </location>
</feature>
<keyword evidence="3" id="KW-1185">Reference proteome</keyword>
<reference evidence="2 3" key="1">
    <citation type="submission" date="2013-07" db="EMBL/GenBank/DDBJ databases">
        <title>The Genome Sequence of Cryptococcus heveanensis BCC8398.</title>
        <authorList>
            <consortium name="The Broad Institute Genome Sequencing Platform"/>
            <person name="Cuomo C."/>
            <person name="Litvintseva A."/>
            <person name="Chen Y."/>
            <person name="Heitman J."/>
            <person name="Sun S."/>
            <person name="Springer D."/>
            <person name="Dromer F."/>
            <person name="Young S.K."/>
            <person name="Zeng Q."/>
            <person name="Gargeya S."/>
            <person name="Fitzgerald M."/>
            <person name="Abouelleil A."/>
            <person name="Alvarado L."/>
            <person name="Berlin A.M."/>
            <person name="Chapman S.B."/>
            <person name="Dewar J."/>
            <person name="Goldberg J."/>
            <person name="Griggs A."/>
            <person name="Gujja S."/>
            <person name="Hansen M."/>
            <person name="Howarth C."/>
            <person name="Imamovic A."/>
            <person name="Larimer J."/>
            <person name="McCowan C."/>
            <person name="Murphy C."/>
            <person name="Pearson M."/>
            <person name="Priest M."/>
            <person name="Roberts A."/>
            <person name="Saif S."/>
            <person name="Shea T."/>
            <person name="Sykes S."/>
            <person name="Wortman J."/>
            <person name="Nusbaum C."/>
            <person name="Birren B."/>
        </authorList>
    </citation>
    <scope>NUCLEOTIDE SEQUENCE [LARGE SCALE GENOMIC DNA]</scope>
    <source>
        <strain evidence="2 3">BCC8398</strain>
    </source>
</reference>
<feature type="compositionally biased region" description="Low complexity" evidence="1">
    <location>
        <begin position="185"/>
        <end position="198"/>
    </location>
</feature>
<name>A0A1B9GHJ4_9TREE</name>
<gene>
    <name evidence="2" type="ORF">I316_07939</name>
</gene>
<reference evidence="3" key="2">
    <citation type="submission" date="2013-12" db="EMBL/GenBank/DDBJ databases">
        <title>Evolution of pathogenesis and genome organization in the Tremellales.</title>
        <authorList>
            <person name="Cuomo C."/>
            <person name="Litvintseva A."/>
            <person name="Heitman J."/>
            <person name="Chen Y."/>
            <person name="Sun S."/>
            <person name="Springer D."/>
            <person name="Dromer F."/>
            <person name="Young S."/>
            <person name="Zeng Q."/>
            <person name="Chapman S."/>
            <person name="Gujja S."/>
            <person name="Saif S."/>
            <person name="Birren B."/>
        </authorList>
    </citation>
    <scope>NUCLEOTIDE SEQUENCE [LARGE SCALE GENOMIC DNA]</scope>
    <source>
        <strain evidence="3">BCC8398</strain>
    </source>
</reference>
<feature type="compositionally biased region" description="Gly residues" evidence="1">
    <location>
        <begin position="67"/>
        <end position="76"/>
    </location>
</feature>
<feature type="compositionally biased region" description="Low complexity" evidence="1">
    <location>
        <begin position="954"/>
        <end position="975"/>
    </location>
</feature>
<feature type="compositionally biased region" description="Low complexity" evidence="1">
    <location>
        <begin position="808"/>
        <end position="827"/>
    </location>
</feature>
<feature type="region of interest" description="Disordered" evidence="1">
    <location>
        <begin position="1"/>
        <end position="236"/>
    </location>
</feature>
<feature type="compositionally biased region" description="Low complexity" evidence="1">
    <location>
        <begin position="577"/>
        <end position="588"/>
    </location>
</feature>
<evidence type="ECO:0000256" key="1">
    <source>
        <dbReference type="SAM" id="MobiDB-lite"/>
    </source>
</evidence>
<feature type="region of interest" description="Disordered" evidence="1">
    <location>
        <begin position="351"/>
        <end position="375"/>
    </location>
</feature>
<feature type="region of interest" description="Disordered" evidence="1">
    <location>
        <begin position="410"/>
        <end position="555"/>
    </location>
</feature>
<feature type="compositionally biased region" description="Low complexity" evidence="1">
    <location>
        <begin position="607"/>
        <end position="622"/>
    </location>
</feature>
<protein>
    <submittedName>
        <fullName evidence="2">Uncharacterized protein</fullName>
    </submittedName>
</protein>
<accession>A0A1B9GHJ4</accession>
<dbReference type="OrthoDB" id="2554322at2759"/>
<feature type="compositionally biased region" description="Polar residues" evidence="1">
    <location>
        <begin position="103"/>
        <end position="116"/>
    </location>
</feature>
<feature type="compositionally biased region" description="Low complexity" evidence="1">
    <location>
        <begin position="527"/>
        <end position="538"/>
    </location>
</feature>
<feature type="compositionally biased region" description="Low complexity" evidence="1">
    <location>
        <begin position="152"/>
        <end position="165"/>
    </location>
</feature>
<feature type="compositionally biased region" description="Polar residues" evidence="1">
    <location>
        <begin position="926"/>
        <end position="947"/>
    </location>
</feature>
<sequence>MPSTAYPGIAAIPPLPHSSSFPGHQAAIQAQNSGSDTETEGDSKTPKRRKKIRPASALPAPRNPGNSGWGGEGWKGIGDRDKGLPPAASSIASTSPIPGLPTSRRSSLETSSKPFESNTSSGFAATTSSTLRRIGSLSKRHGRRLSGGFKFAANSSTPSGGSASGTRPLEPVLGSPSKPPKADDLPLSPSSPTALPSDEALKHAIRAGSVSAPSSVFKPMPTHPSIDGLDGLTTASGQNQVDNEFEENAVAAAAAEKKEKHRRRQSWNDFIIPREVMAKQKELKENIGAVKMFASGVTSLKTLLSTHAEMRDRILASGTARDAAEFTSLESEFEQWLEMAVVLIEVGSTGAEASTQPSFSSPPRSRRVTLASDEAKKASAAMVKATSAPGGPGQSAVPPVQLAAWRKTSLPDPEDASLGMSPGPPRADYPEQWRASTGRQDLSKRQLEVLRTMLRTPVTSSPGRPGLPARAASTLSASSTTSSFLNVSPDRLGAAAQNQGRAASRSRSRTPESNSFPSPGDSAHVNPSASYPSPLSAARFAQPSSVQGKTLKDRRASKAGLAGLKEFLRSLKKDKPPAGSTTTGPSNSTGGGGLSPMRIRTRLGIKASTSPPASPTSPLSPAISRLGDGVFYPTQRSTFSALGSDGPPPTAPLLSRNQSDKSRSPSQGHSQQQQMPTQYHGQFQSRSRSSRSATLAGADPASVSSSPRLGTEHKRPSIRSIFRTSSGNWSELVKDASTPASPAAEHKTNTGSPGLSGLTKKLSSHRLGLGGGGSPKHVVSKSNNRYGISPGESRVSVSDPMPSRIPFSMSTNTLTPTPSTTPSTVSESQEENSLEPSAAGSGLEAGRGGDREIDRTLRPSARKRVSGLGLGLGWPESPVKSASSPPAPTTGGGTLGGVDEMGTVFESPGWMDDDTLRPGAKGPGQNVRSGSYPTSASLSTTPRLSSGSGQGRMPSASSIASAPPASSDASVAPIVGAPTKDGSMSASITTHSTDTSNSIVTSFANGAHGDMSSSRSPNAAHTVSLAHNADVKDDLVVALTPENLPTLLDYLRQCESKLGEWKGRAEGLISV</sequence>
<feature type="region of interest" description="Disordered" evidence="1">
    <location>
        <begin position="569"/>
        <end position="1001"/>
    </location>
</feature>
<feature type="compositionally biased region" description="Polar residues" evidence="1">
    <location>
        <begin position="982"/>
        <end position="1001"/>
    </location>
</feature>
<dbReference type="EMBL" id="KV700150">
    <property type="protein sequence ID" value="OCF30411.1"/>
    <property type="molecule type" value="Genomic_DNA"/>
</dbReference>
<feature type="compositionally biased region" description="Polar residues" evidence="1">
    <location>
        <begin position="664"/>
        <end position="684"/>
    </location>
</feature>
<feature type="compositionally biased region" description="Low complexity" evidence="1">
    <location>
        <begin position="117"/>
        <end position="130"/>
    </location>
</feature>
<evidence type="ECO:0000313" key="2">
    <source>
        <dbReference type="EMBL" id="OCF30411.1"/>
    </source>
</evidence>